<evidence type="ECO:0000313" key="1">
    <source>
        <dbReference type="EMBL" id="KAF8908111.1"/>
    </source>
</evidence>
<evidence type="ECO:0000313" key="2">
    <source>
        <dbReference type="Proteomes" id="UP000724874"/>
    </source>
</evidence>
<dbReference type="AlphaFoldDB" id="A0A9P5NWZ0"/>
<accession>A0A9P5NWZ0</accession>
<proteinExistence type="predicted"/>
<reference evidence="1" key="1">
    <citation type="submission" date="2020-11" db="EMBL/GenBank/DDBJ databases">
        <authorList>
            <consortium name="DOE Joint Genome Institute"/>
            <person name="Ahrendt S."/>
            <person name="Riley R."/>
            <person name="Andreopoulos W."/>
            <person name="LaButti K."/>
            <person name="Pangilinan J."/>
            <person name="Ruiz-duenas F.J."/>
            <person name="Barrasa J.M."/>
            <person name="Sanchez-Garcia M."/>
            <person name="Camarero S."/>
            <person name="Miyauchi S."/>
            <person name="Serrano A."/>
            <person name="Linde D."/>
            <person name="Babiker R."/>
            <person name="Drula E."/>
            <person name="Ayuso-Fernandez I."/>
            <person name="Pacheco R."/>
            <person name="Padilla G."/>
            <person name="Ferreira P."/>
            <person name="Barriuso J."/>
            <person name="Kellner H."/>
            <person name="Castanera R."/>
            <person name="Alfaro M."/>
            <person name="Ramirez L."/>
            <person name="Pisabarro A.G."/>
            <person name="Kuo A."/>
            <person name="Tritt A."/>
            <person name="Lipzen A."/>
            <person name="He G."/>
            <person name="Yan M."/>
            <person name="Ng V."/>
            <person name="Cullen D."/>
            <person name="Martin F."/>
            <person name="Rosso M.-N."/>
            <person name="Henrissat B."/>
            <person name="Hibbett D."/>
            <person name="Martinez A.T."/>
            <person name="Grigoriev I.V."/>
        </authorList>
    </citation>
    <scope>NUCLEOTIDE SEQUENCE</scope>
    <source>
        <strain evidence="1">AH 44721</strain>
    </source>
</reference>
<sequence>MFKRLALLTLRGVHRWQLCPTCAAGSRRQVGHKARQFFIWILDSSPVLSFSLIPGDVMAAVSSAVVRWLPLVKLQVSRSLVPFALHCTSRLSSGTHNETRSFFLSFPFFFFFPIPQNPNIAREIWQCYRTHRIDTPCFTCLYTWFPGVEPGESRGLTLCSLARVPVAGLTVSAVAR</sequence>
<organism evidence="1 2">
    <name type="scientific">Gymnopilus junonius</name>
    <name type="common">Spectacular rustgill mushroom</name>
    <name type="synonym">Gymnopilus spectabilis subsp. junonius</name>
    <dbReference type="NCBI Taxonomy" id="109634"/>
    <lineage>
        <taxon>Eukaryota</taxon>
        <taxon>Fungi</taxon>
        <taxon>Dikarya</taxon>
        <taxon>Basidiomycota</taxon>
        <taxon>Agaricomycotina</taxon>
        <taxon>Agaricomycetes</taxon>
        <taxon>Agaricomycetidae</taxon>
        <taxon>Agaricales</taxon>
        <taxon>Agaricineae</taxon>
        <taxon>Hymenogastraceae</taxon>
        <taxon>Gymnopilus</taxon>
    </lineage>
</organism>
<name>A0A9P5NWZ0_GYMJU</name>
<keyword evidence="2" id="KW-1185">Reference proteome</keyword>
<gene>
    <name evidence="1" type="ORF">CPB84DRAFT_1744299</name>
</gene>
<dbReference type="EMBL" id="JADNYJ010000012">
    <property type="protein sequence ID" value="KAF8908111.1"/>
    <property type="molecule type" value="Genomic_DNA"/>
</dbReference>
<protein>
    <submittedName>
        <fullName evidence="1">Uncharacterized protein</fullName>
    </submittedName>
</protein>
<comment type="caution">
    <text evidence="1">The sequence shown here is derived from an EMBL/GenBank/DDBJ whole genome shotgun (WGS) entry which is preliminary data.</text>
</comment>
<dbReference type="Proteomes" id="UP000724874">
    <property type="component" value="Unassembled WGS sequence"/>
</dbReference>